<keyword evidence="2" id="KW-1185">Reference proteome</keyword>
<dbReference type="PANTHER" id="PTHR10974:SF9">
    <property type="entry name" value="DUF229 DOMAIN CONTAINING PROTEIN-RELATED"/>
    <property type="match status" value="1"/>
</dbReference>
<dbReference type="CDD" id="cd16021">
    <property type="entry name" value="ALP_like"/>
    <property type="match status" value="1"/>
</dbReference>
<protein>
    <submittedName>
        <fullName evidence="1">DUF229 and/or Sulfatase domain containing protein</fullName>
    </submittedName>
</protein>
<feature type="non-terminal residue" evidence="1">
    <location>
        <position position="547"/>
    </location>
</feature>
<dbReference type="AlphaFoldDB" id="A0A482VFE3"/>
<evidence type="ECO:0000313" key="2">
    <source>
        <dbReference type="Proteomes" id="UP000292052"/>
    </source>
</evidence>
<dbReference type="InterPro" id="IPR004245">
    <property type="entry name" value="DUF229"/>
</dbReference>
<evidence type="ECO:0000313" key="1">
    <source>
        <dbReference type="EMBL" id="RZB94399.1"/>
    </source>
</evidence>
<dbReference type="SUPFAM" id="SSF53649">
    <property type="entry name" value="Alkaline phosphatase-like"/>
    <property type="match status" value="1"/>
</dbReference>
<dbReference type="Gene3D" id="3.40.720.10">
    <property type="entry name" value="Alkaline Phosphatase, subunit A"/>
    <property type="match status" value="1"/>
</dbReference>
<comment type="caution">
    <text evidence="1">The sequence shown here is derived from an EMBL/GenBank/DDBJ whole genome shotgun (WGS) entry which is preliminary data.</text>
</comment>
<dbReference type="STRING" id="1661398.A0A482VFE3"/>
<dbReference type="EMBL" id="QDEB01106730">
    <property type="protein sequence ID" value="RZB94399.1"/>
    <property type="molecule type" value="Genomic_DNA"/>
</dbReference>
<dbReference type="FunFam" id="3.40.720.10:FF:000017">
    <property type="entry name" value="Predicted protein"/>
    <property type="match status" value="1"/>
</dbReference>
<name>A0A482VFE3_ASBVE</name>
<dbReference type="Pfam" id="PF02995">
    <property type="entry name" value="DUF229"/>
    <property type="match status" value="1"/>
</dbReference>
<accession>A0A482VFE3</accession>
<dbReference type="Proteomes" id="UP000292052">
    <property type="component" value="Unassembled WGS sequence"/>
</dbReference>
<gene>
    <name evidence="1" type="ORF">BDFB_006541</name>
</gene>
<sequence length="547" mass="64544">YNFTSQKYLIDTPSCKIPDIDPFIDEIERFYRHEEYTPCSKEHLLSYIEKNNGYTTLNINRSVVHLYTSTRIYCCYSKITRYVTAEKPDDIIDISKLNLVRTMPKTYGFLEKNNFINLKGYMKVGLNTLPNLMAMLAGQTMKQVEKFCDYTNKIDDCPNIWKQFKKLGYITAYGEDSSYISSFNYNKKGFLYPPTDFYFRPYILAAEKLQIIERKNMYYCTGPETEGERIMNLAKDFQITLKQYPKFGLFWMNSFSHEDLNMASAMDEKIEDFLENIYKHLDKTILFFFSDHGFRFGEIRNTYTGWVEERLPFFYVYLPEIFKTNYPAKYNNFFINSQRLTNAFDIYMTLQDILVLADENFPLERSLACPKCHSLFAEVSNKRTCSDAAIETEWCVCNLPTYINTEEVIVQNAAHFFVNKINTLMKSYPQSHKCYEYRLKTVTYSGISQFTDKKNQTRTGLLLRIKTTPKAIFESLIELSHGSDSQLRLEGDISRLNRYAPYTKCIESSSLEKYCYCKEDIFAKIKKNFFCKIDRSLNCIYHNMDHR</sequence>
<dbReference type="PANTHER" id="PTHR10974">
    <property type="entry name" value="FI08016P-RELATED"/>
    <property type="match status" value="1"/>
</dbReference>
<reference evidence="1 2" key="1">
    <citation type="submission" date="2017-03" db="EMBL/GenBank/DDBJ databases">
        <title>Genome of the blue death feigning beetle - Asbolus verrucosus.</title>
        <authorList>
            <person name="Rider S.D."/>
        </authorList>
    </citation>
    <scope>NUCLEOTIDE SEQUENCE [LARGE SCALE GENOMIC DNA]</scope>
    <source>
        <strain evidence="1">Butters</strain>
        <tissue evidence="1">Head and leg muscle</tissue>
    </source>
</reference>
<dbReference type="OrthoDB" id="413313at2759"/>
<dbReference type="InterPro" id="IPR017850">
    <property type="entry name" value="Alkaline_phosphatase_core_sf"/>
</dbReference>
<proteinExistence type="predicted"/>
<dbReference type="GO" id="GO:0005615">
    <property type="term" value="C:extracellular space"/>
    <property type="evidence" value="ECO:0007669"/>
    <property type="project" value="TreeGrafter"/>
</dbReference>
<organism evidence="1 2">
    <name type="scientific">Asbolus verrucosus</name>
    <name type="common">Desert ironclad beetle</name>
    <dbReference type="NCBI Taxonomy" id="1661398"/>
    <lineage>
        <taxon>Eukaryota</taxon>
        <taxon>Metazoa</taxon>
        <taxon>Ecdysozoa</taxon>
        <taxon>Arthropoda</taxon>
        <taxon>Hexapoda</taxon>
        <taxon>Insecta</taxon>
        <taxon>Pterygota</taxon>
        <taxon>Neoptera</taxon>
        <taxon>Endopterygota</taxon>
        <taxon>Coleoptera</taxon>
        <taxon>Polyphaga</taxon>
        <taxon>Cucujiformia</taxon>
        <taxon>Tenebrionidae</taxon>
        <taxon>Pimeliinae</taxon>
        <taxon>Asbolus</taxon>
    </lineage>
</organism>
<feature type="non-terminal residue" evidence="1">
    <location>
        <position position="1"/>
    </location>
</feature>